<feature type="region of interest" description="Disordered" evidence="1">
    <location>
        <begin position="1"/>
        <end position="38"/>
    </location>
</feature>
<keyword evidence="3" id="KW-1185">Reference proteome</keyword>
<name>A0A9Q4GI25_9EURY</name>
<organism evidence="2 3">
    <name type="scientific">Halorutilus salinus</name>
    <dbReference type="NCBI Taxonomy" id="2487751"/>
    <lineage>
        <taxon>Archaea</taxon>
        <taxon>Methanobacteriati</taxon>
        <taxon>Methanobacteriota</taxon>
        <taxon>Stenosarchaea group</taxon>
        <taxon>Halobacteria</taxon>
        <taxon>Halorutilales</taxon>
        <taxon>Halorutilaceae</taxon>
        <taxon>Halorutilus</taxon>
    </lineage>
</organism>
<feature type="compositionally biased region" description="Low complexity" evidence="1">
    <location>
        <begin position="11"/>
        <end position="26"/>
    </location>
</feature>
<reference evidence="2" key="1">
    <citation type="submission" date="2022-09" db="EMBL/GenBank/DDBJ databases">
        <title>Haloadaptaus new haloarchaeum isolated from saline soil.</title>
        <authorList>
            <person name="Duran-Viseras A."/>
            <person name="Sanchez-Porro C."/>
            <person name="Ventosa A."/>
        </authorList>
    </citation>
    <scope>NUCLEOTIDE SEQUENCE</scope>
    <source>
        <strain evidence="2">F3-133</strain>
    </source>
</reference>
<accession>A0A9Q4GI25</accession>
<gene>
    <name evidence="2" type="ORF">EGH25_00775</name>
</gene>
<dbReference type="EMBL" id="RKLV01000001">
    <property type="protein sequence ID" value="MCX2817896.1"/>
    <property type="molecule type" value="Genomic_DNA"/>
</dbReference>
<dbReference type="Proteomes" id="UP001149411">
    <property type="component" value="Unassembled WGS sequence"/>
</dbReference>
<feature type="compositionally biased region" description="Acidic residues" evidence="1">
    <location>
        <begin position="27"/>
        <end position="38"/>
    </location>
</feature>
<protein>
    <submittedName>
        <fullName evidence="2">Uncharacterized protein</fullName>
    </submittedName>
</protein>
<evidence type="ECO:0000313" key="2">
    <source>
        <dbReference type="EMBL" id="MCX2817896.1"/>
    </source>
</evidence>
<dbReference type="RefSeq" id="WP_266085419.1">
    <property type="nucleotide sequence ID" value="NZ_RKLV01000001.1"/>
</dbReference>
<evidence type="ECO:0000256" key="1">
    <source>
        <dbReference type="SAM" id="MobiDB-lite"/>
    </source>
</evidence>
<feature type="compositionally biased region" description="Polar residues" evidence="1">
    <location>
        <begin position="1"/>
        <end position="10"/>
    </location>
</feature>
<sequence length="472" mass="50461">MTDGDNANTSDGDGTANKTGTGNTTVGDDDGRDVTDEMEAVTNATGRVVELTSGKNAAGYALGGSGYVASVREDADNSRPVSLRTVVVNDGDEAAVYETDVYPPYDGVAENDRGDVLYAAPTEAHDLSDEPPQPVRDGDVWHINGSPTHATDAVPDKVELGSGDGYVGEYLMIADGEPADGFYVFGGEGITGLTLSVWTEGEPGPRRKPRFEGATFPDAYRLRGGRKTDRTRRWFHEANETTATYLRPSTEAVKPPATVRTRLVVRSDRVTPTGNPSRWSLRKLADYEWVEVAGSDGTTAGSSLTARPGACIADEIRVYHGEDGTDGETDGRAVGHLGGGRYAYTSGFSVDGEPLTTVFEVDAPALDVEPPEDAVSERDGAILTVTSGSYTDGDGARFVVERVEEADEPVVPEQLYSADEALRYALPYFDGDVERVRVETDDATAGKAVVRPRNEDSRRFVHAGDAYRVSLP</sequence>
<comment type="caution">
    <text evidence="2">The sequence shown here is derived from an EMBL/GenBank/DDBJ whole genome shotgun (WGS) entry which is preliminary data.</text>
</comment>
<proteinExistence type="predicted"/>
<evidence type="ECO:0000313" key="3">
    <source>
        <dbReference type="Proteomes" id="UP001149411"/>
    </source>
</evidence>
<dbReference type="AlphaFoldDB" id="A0A9Q4GI25"/>